<name>A0A7D9JFR4_PARCT</name>
<organism evidence="1 2">
    <name type="scientific">Paramuricea clavata</name>
    <name type="common">Red gorgonian</name>
    <name type="synonym">Violescent sea-whip</name>
    <dbReference type="NCBI Taxonomy" id="317549"/>
    <lineage>
        <taxon>Eukaryota</taxon>
        <taxon>Metazoa</taxon>
        <taxon>Cnidaria</taxon>
        <taxon>Anthozoa</taxon>
        <taxon>Octocorallia</taxon>
        <taxon>Malacalcyonacea</taxon>
        <taxon>Plexauridae</taxon>
        <taxon>Paramuricea</taxon>
    </lineage>
</organism>
<dbReference type="AlphaFoldDB" id="A0A7D9JFR4"/>
<evidence type="ECO:0000313" key="1">
    <source>
        <dbReference type="EMBL" id="CAB4028844.1"/>
    </source>
</evidence>
<gene>
    <name evidence="1" type="ORF">PACLA_8A087795</name>
</gene>
<evidence type="ECO:0000313" key="2">
    <source>
        <dbReference type="Proteomes" id="UP001152795"/>
    </source>
</evidence>
<dbReference type="OrthoDB" id="2435690at2759"/>
<proteinExistence type="predicted"/>
<comment type="caution">
    <text evidence="1">The sequence shown here is derived from an EMBL/GenBank/DDBJ whole genome shotgun (WGS) entry which is preliminary data.</text>
</comment>
<sequence length="237" mass="27684">MDRKANLNKRPMDRSNQNFDALIKTVQSCGVSFDVWEKVEEGGRGGVYDFTSLMGRTNNELLDKAVNWVKLFLLLNGKNLEYEPARITPYMHAMVYHVPRFMQMHHGVKKFTGQGVEKLNDDCRRVHLQRSKKWDAHTDVFLVGKRVEHLSNCERITRPYLKRNKNYWESAIKESRSKRICVSAQINEETEVDINLLTANEIKHKLKDLGVLTKLRSLEKLKKLLRESLTNKENNNI</sequence>
<protein>
    <submittedName>
        <fullName evidence="1">Uncharacterized protein</fullName>
    </submittedName>
</protein>
<dbReference type="EMBL" id="CACRXK020015767">
    <property type="protein sequence ID" value="CAB4028844.1"/>
    <property type="molecule type" value="Genomic_DNA"/>
</dbReference>
<keyword evidence="2" id="KW-1185">Reference proteome</keyword>
<dbReference type="Proteomes" id="UP001152795">
    <property type="component" value="Unassembled WGS sequence"/>
</dbReference>
<reference evidence="1" key="1">
    <citation type="submission" date="2020-04" db="EMBL/GenBank/DDBJ databases">
        <authorList>
            <person name="Alioto T."/>
            <person name="Alioto T."/>
            <person name="Gomez Garrido J."/>
        </authorList>
    </citation>
    <scope>NUCLEOTIDE SEQUENCE</scope>
    <source>
        <strain evidence="1">A484AB</strain>
    </source>
</reference>
<accession>A0A7D9JFR4</accession>